<evidence type="ECO:0000313" key="4">
    <source>
        <dbReference type="EMBL" id="GAB55868.1"/>
    </source>
</evidence>
<feature type="domain" description="Ferritin/DPS" evidence="3">
    <location>
        <begin position="29"/>
        <end position="168"/>
    </location>
</feature>
<dbReference type="OrthoDB" id="9797687at2"/>
<dbReference type="eggNOG" id="COG0783">
    <property type="taxonomic scope" value="Bacteria"/>
</dbReference>
<dbReference type="RefSeq" id="WP_006005412.1">
    <property type="nucleotide sequence ID" value="NZ_BAET01000018.1"/>
</dbReference>
<keyword evidence="4" id="KW-0238">DNA-binding</keyword>
<reference evidence="4 5" key="2">
    <citation type="journal article" date="2017" name="Antonie Van Leeuwenhoek">
        <title>Rhizobium rhizosphaerae sp. nov., a novel species isolated from rice rhizosphere.</title>
        <authorList>
            <person name="Zhao J.J."/>
            <person name="Zhang J."/>
            <person name="Zhang R.J."/>
            <person name="Zhang C.W."/>
            <person name="Yin H.Q."/>
            <person name="Zhang X.X."/>
        </authorList>
    </citation>
    <scope>NUCLEOTIDE SEQUENCE [LARGE SCALE GENOMIC DNA]</scope>
    <source>
        <strain evidence="4 5">ACAM 611</strain>
    </source>
</reference>
<dbReference type="SUPFAM" id="SSF47240">
    <property type="entry name" value="Ferritin-like"/>
    <property type="match status" value="1"/>
</dbReference>
<organism evidence="4 5">
    <name type="scientific">Glaciecola punicea ACAM 611</name>
    <dbReference type="NCBI Taxonomy" id="1121923"/>
    <lineage>
        <taxon>Bacteria</taxon>
        <taxon>Pseudomonadati</taxon>
        <taxon>Pseudomonadota</taxon>
        <taxon>Gammaproteobacteria</taxon>
        <taxon>Alteromonadales</taxon>
        <taxon>Alteromonadaceae</taxon>
        <taxon>Glaciecola</taxon>
    </lineage>
</organism>
<dbReference type="PIRSF" id="PIRSF005900">
    <property type="entry name" value="Dps"/>
    <property type="match status" value="1"/>
</dbReference>
<dbReference type="PANTHER" id="PTHR42932">
    <property type="entry name" value="GENERAL STRESS PROTEIN 20U"/>
    <property type="match status" value="1"/>
</dbReference>
<dbReference type="PRINTS" id="PR01346">
    <property type="entry name" value="HELNAPAPROT"/>
</dbReference>
<dbReference type="Gene3D" id="1.20.1260.10">
    <property type="match status" value="1"/>
</dbReference>
<evidence type="ECO:0000256" key="2">
    <source>
        <dbReference type="RuleBase" id="RU003875"/>
    </source>
</evidence>
<dbReference type="InterPro" id="IPR023188">
    <property type="entry name" value="DPS_DNA-bd_CS"/>
</dbReference>
<comment type="similarity">
    <text evidence="1 2">Belongs to the Dps family.</text>
</comment>
<dbReference type="STRING" id="56804.BAE46_07470"/>
<evidence type="ECO:0000259" key="3">
    <source>
        <dbReference type="Pfam" id="PF00210"/>
    </source>
</evidence>
<dbReference type="EMBL" id="BAET01000018">
    <property type="protein sequence ID" value="GAB55868.1"/>
    <property type="molecule type" value="Genomic_DNA"/>
</dbReference>
<reference evidence="4 5" key="1">
    <citation type="journal article" date="2012" name="J. Bacteriol.">
        <title>Genome sequence of proteorhodopsin-containing sea ice bacterium Glaciecola punicea ACAM 611T.</title>
        <authorList>
            <person name="Qin Q.-L."/>
            <person name="Xie B.-B."/>
            <person name="Shu Y.-L."/>
            <person name="Rong J.-C."/>
            <person name="Zhao D.-L."/>
            <person name="Zhang X.-Y."/>
            <person name="Chen X.-L."/>
            <person name="Zhou B.-C."/>
            <person name="Zhanga Y.-Z."/>
        </authorList>
    </citation>
    <scope>NUCLEOTIDE SEQUENCE [LARGE SCALE GENOMIC DNA]</scope>
    <source>
        <strain evidence="4 5">ACAM 611</strain>
    </source>
</reference>
<gene>
    <name evidence="4" type="primary">dps</name>
    <name evidence="4" type="ORF">GPUN_1752</name>
</gene>
<name>H5TC41_9ALTE</name>
<protein>
    <submittedName>
        <fullName evidence="4">Starvation-inducible DNA-binding protein</fullName>
    </submittedName>
</protein>
<dbReference type="InterPro" id="IPR002177">
    <property type="entry name" value="DPS_DNA-bd"/>
</dbReference>
<accession>H5TC41</accession>
<proteinExistence type="inferred from homology"/>
<dbReference type="GO" id="GO:0008199">
    <property type="term" value="F:ferric iron binding"/>
    <property type="evidence" value="ECO:0007669"/>
    <property type="project" value="InterPro"/>
</dbReference>
<sequence length="189" mass="20483">MTNSNQNNQANTQFTVPGMDDSHADKAVAILDNRMVSLLDLSLTLKHVHWNVVGPNFIGVHEMLDPQVESVREMVDTIAERIATMGGVPVGTPKSIVDRRSWQDYSLGKALVLEHLGALDMVYNGVNGDHRKAIGKMVGLDPVSEDMLIEQLTALEQFQWFVRAHLESADGNLSTAGESTESGAASAAS</sequence>
<dbReference type="InterPro" id="IPR008331">
    <property type="entry name" value="Ferritin_DPS_dom"/>
</dbReference>
<evidence type="ECO:0000313" key="5">
    <source>
        <dbReference type="Proteomes" id="UP000053586"/>
    </source>
</evidence>
<dbReference type="InterPro" id="IPR009078">
    <property type="entry name" value="Ferritin-like_SF"/>
</dbReference>
<keyword evidence="5" id="KW-1185">Reference proteome</keyword>
<dbReference type="GO" id="GO:0016722">
    <property type="term" value="F:oxidoreductase activity, acting on metal ions"/>
    <property type="evidence" value="ECO:0007669"/>
    <property type="project" value="InterPro"/>
</dbReference>
<dbReference type="AlphaFoldDB" id="H5TC41"/>
<dbReference type="Proteomes" id="UP000053586">
    <property type="component" value="Unassembled WGS sequence"/>
</dbReference>
<dbReference type="InterPro" id="IPR012347">
    <property type="entry name" value="Ferritin-like"/>
</dbReference>
<dbReference type="CDD" id="cd01043">
    <property type="entry name" value="DPS"/>
    <property type="match status" value="1"/>
</dbReference>
<dbReference type="NCBIfam" id="NF006975">
    <property type="entry name" value="PRK09448.1"/>
    <property type="match status" value="1"/>
</dbReference>
<evidence type="ECO:0000256" key="1">
    <source>
        <dbReference type="ARBA" id="ARBA00009497"/>
    </source>
</evidence>
<comment type="caution">
    <text evidence="4">The sequence shown here is derived from an EMBL/GenBank/DDBJ whole genome shotgun (WGS) entry which is preliminary data.</text>
</comment>
<dbReference type="PANTHER" id="PTHR42932:SF3">
    <property type="entry name" value="DNA PROTECTION DURING STARVATION PROTEIN"/>
    <property type="match status" value="1"/>
</dbReference>
<dbReference type="GO" id="GO:0003677">
    <property type="term" value="F:DNA binding"/>
    <property type="evidence" value="ECO:0007669"/>
    <property type="project" value="UniProtKB-KW"/>
</dbReference>
<dbReference type="PROSITE" id="PS00818">
    <property type="entry name" value="DPS_1"/>
    <property type="match status" value="1"/>
</dbReference>
<dbReference type="Pfam" id="PF00210">
    <property type="entry name" value="Ferritin"/>
    <property type="match status" value="1"/>
</dbReference>